<sequence length="222" mass="24747">MYNYTIPYREKHSSVNRKETIQVTGSYTVRIEPDTAIAYIGVVTSDQELTVAQHDNSVIAQKILHSLYSNGIKEKNIQTSTYQIYPQYDYVEGKQLFKGYEVRQVFQVQMNDLSQVGRVIDDSVKSGANVVERIEFSLTDSRAPYLKALAKAYESAFEKAKILATTSGGTLDPSPLNIIEIQEFRSRIPSGKVLAYSTEASSPIASGQIGVTANIQVEYLKT</sequence>
<evidence type="ECO:0000313" key="1">
    <source>
        <dbReference type="EMBL" id="MEI5906363.1"/>
    </source>
</evidence>
<dbReference type="InterPro" id="IPR007497">
    <property type="entry name" value="SIMPL/DUF541"/>
</dbReference>
<accession>A0ABU8HAN3</accession>
<dbReference type="EMBL" id="JBBAXC010000003">
    <property type="protein sequence ID" value="MEI5906363.1"/>
    <property type="molecule type" value="Genomic_DNA"/>
</dbReference>
<reference evidence="1 2" key="1">
    <citation type="journal article" date="2018" name="J. Microbiol.">
        <title>Bacillus spongiae sp. nov., isolated from sponge of Jeju Island.</title>
        <authorList>
            <person name="Lee G.E."/>
            <person name="Im W.T."/>
            <person name="Park J.S."/>
        </authorList>
    </citation>
    <scope>NUCLEOTIDE SEQUENCE [LARGE SCALE GENOMIC DNA]</scope>
    <source>
        <strain evidence="1 2">135PIL107-10</strain>
    </source>
</reference>
<dbReference type="Pfam" id="PF04402">
    <property type="entry name" value="SIMPL"/>
    <property type="match status" value="1"/>
</dbReference>
<dbReference type="Proteomes" id="UP001312865">
    <property type="component" value="Unassembled WGS sequence"/>
</dbReference>
<comment type="caution">
    <text evidence="1">The sequence shown here is derived from an EMBL/GenBank/DDBJ whole genome shotgun (WGS) entry which is preliminary data.</text>
</comment>
<protein>
    <submittedName>
        <fullName evidence="1">SIMPL domain-containing protein</fullName>
    </submittedName>
</protein>
<dbReference type="PANTHER" id="PTHR34387">
    <property type="entry name" value="SLR1258 PROTEIN"/>
    <property type="match status" value="1"/>
</dbReference>
<gene>
    <name evidence="1" type="ORF">WAK64_04760</name>
</gene>
<evidence type="ECO:0000313" key="2">
    <source>
        <dbReference type="Proteomes" id="UP001312865"/>
    </source>
</evidence>
<dbReference type="PANTHER" id="PTHR34387:SF1">
    <property type="entry name" value="PERIPLASMIC IMMUNOGENIC PROTEIN"/>
    <property type="match status" value="1"/>
</dbReference>
<dbReference type="Gene3D" id="3.30.70.2970">
    <property type="entry name" value="Protein of unknown function (DUF541), domain 2"/>
    <property type="match status" value="1"/>
</dbReference>
<keyword evidence="2" id="KW-1185">Reference proteome</keyword>
<proteinExistence type="predicted"/>
<organism evidence="1 2">
    <name type="scientific">Bacillus spongiae</name>
    <dbReference type="NCBI Taxonomy" id="2683610"/>
    <lineage>
        <taxon>Bacteria</taxon>
        <taxon>Bacillati</taxon>
        <taxon>Bacillota</taxon>
        <taxon>Bacilli</taxon>
        <taxon>Bacillales</taxon>
        <taxon>Bacillaceae</taxon>
        <taxon>Bacillus</taxon>
    </lineage>
</organism>
<name>A0ABU8HAN3_9BACI</name>
<dbReference type="Gene3D" id="3.30.110.170">
    <property type="entry name" value="Protein of unknown function (DUF541), domain 1"/>
    <property type="match status" value="1"/>
</dbReference>
<dbReference type="RefSeq" id="WP_336585796.1">
    <property type="nucleotide sequence ID" value="NZ_JBBAXC010000003.1"/>
</dbReference>
<dbReference type="InterPro" id="IPR052022">
    <property type="entry name" value="26kDa_periplasmic_antigen"/>
</dbReference>